<dbReference type="InterPro" id="IPR029058">
    <property type="entry name" value="AB_hydrolase_fold"/>
</dbReference>
<evidence type="ECO:0000256" key="2">
    <source>
        <dbReference type="ARBA" id="ARBA00022487"/>
    </source>
</evidence>
<dbReference type="InterPro" id="IPR050654">
    <property type="entry name" value="AChE-related_enzymes"/>
</dbReference>
<dbReference type="InterPro" id="IPR000997">
    <property type="entry name" value="Cholinesterase"/>
</dbReference>
<feature type="signal peptide" evidence="5">
    <location>
        <begin position="1"/>
        <end position="17"/>
    </location>
</feature>
<reference evidence="8" key="1">
    <citation type="submission" date="2017-02" db="UniProtKB">
        <authorList>
            <consortium name="WormBaseParasite"/>
        </authorList>
    </citation>
    <scope>IDENTIFICATION</scope>
</reference>
<organism evidence="7 8">
    <name type="scientific">Parastrongyloides trichosuri</name>
    <name type="common">Possum-specific nematode worm</name>
    <dbReference type="NCBI Taxonomy" id="131310"/>
    <lineage>
        <taxon>Eukaryota</taxon>
        <taxon>Metazoa</taxon>
        <taxon>Ecdysozoa</taxon>
        <taxon>Nematoda</taxon>
        <taxon>Chromadorea</taxon>
        <taxon>Rhabditida</taxon>
        <taxon>Tylenchina</taxon>
        <taxon>Panagrolaimomorpha</taxon>
        <taxon>Strongyloidoidea</taxon>
        <taxon>Strongyloididae</taxon>
        <taxon>Parastrongyloides</taxon>
    </lineage>
</organism>
<dbReference type="GO" id="GO:0005886">
    <property type="term" value="C:plasma membrane"/>
    <property type="evidence" value="ECO:0007669"/>
    <property type="project" value="TreeGrafter"/>
</dbReference>
<evidence type="ECO:0000256" key="5">
    <source>
        <dbReference type="SAM" id="SignalP"/>
    </source>
</evidence>
<dbReference type="Gene3D" id="3.40.50.1820">
    <property type="entry name" value="alpha/beta hydrolase"/>
    <property type="match status" value="1"/>
</dbReference>
<name>A0A0N4Z5I6_PARTI</name>
<proteinExistence type="inferred from homology"/>
<sequence>MIIHLILSYIFLSTCKAQNAKNNYIPLKTLTIDKTLKVKEYLGIPYAQPPVGELRFSSPKRVTLPTEENKFYASTPAASCPQGTLNASIPDPNLWITSVKNISEDCLQLNMWVPEKKTGAVFVHFCGDSYSTLSASHDYFNGSIFAAYSKAIVVNVNFRLGPLGFARLNDSSIKGNMGLMDQQVALKWVYKNIESFGGDKSKITLMGIQTGASSAQAHMYSKISTKYFSRIALISGVLQNTWASRKNLITEVLSAYLANLFGCENESDKRLKCLRSLSFDEIMKKEEFIREEFEANFGYTFSITRNDGAFFCNDFRKSKYKKSSIDVLVGNSLNEGSFFTWYFFRDQGCKLDVSGKKVTGDCNFDEKRYNTIINIVKGVFNKTDEWAYKVKTNYNTTNPNKQEILSKFLGDVLFNCGLKHFVDSLPKRPYVYTFNHRSSASPWPEYFGTLHAAIVEYLFGHPYRYPQRYKKEKLVEEKRLSKNVMKLYGKFADKGKTYNTWVPYTLTNSIVQDISTRFDKTKKAIKRSLLFKNCDWLIQPFADDVY</sequence>
<feature type="chain" id="PRO_5005891137" evidence="5">
    <location>
        <begin position="18"/>
        <end position="546"/>
    </location>
</feature>
<keyword evidence="4" id="KW-1015">Disulfide bond</keyword>
<dbReference type="ESTHER" id="parti-a0a0n4z5i6">
    <property type="family name" value="Cholinesterase-like"/>
</dbReference>
<keyword evidence="2" id="KW-0719">Serine esterase</keyword>
<dbReference type="SUPFAM" id="SSF53474">
    <property type="entry name" value="alpha/beta-Hydrolases"/>
    <property type="match status" value="1"/>
</dbReference>
<comment type="similarity">
    <text evidence="1">Belongs to the type-B carboxylesterase/lipase family.</text>
</comment>
<dbReference type="GO" id="GO:0005615">
    <property type="term" value="C:extracellular space"/>
    <property type="evidence" value="ECO:0007669"/>
    <property type="project" value="TreeGrafter"/>
</dbReference>
<dbReference type="PANTHER" id="PTHR43918">
    <property type="entry name" value="ACETYLCHOLINESTERASE"/>
    <property type="match status" value="1"/>
</dbReference>
<evidence type="ECO:0000259" key="6">
    <source>
        <dbReference type="Pfam" id="PF00135"/>
    </source>
</evidence>
<dbReference type="GO" id="GO:0006581">
    <property type="term" value="P:acetylcholine catabolic process"/>
    <property type="evidence" value="ECO:0007669"/>
    <property type="project" value="TreeGrafter"/>
</dbReference>
<feature type="domain" description="Carboxylesterase type B" evidence="6">
    <location>
        <begin position="33"/>
        <end position="524"/>
    </location>
</feature>
<evidence type="ECO:0000256" key="3">
    <source>
        <dbReference type="ARBA" id="ARBA00022801"/>
    </source>
</evidence>
<keyword evidence="3" id="KW-0378">Hydrolase</keyword>
<keyword evidence="5" id="KW-0732">Signal</keyword>
<dbReference type="InterPro" id="IPR002018">
    <property type="entry name" value="CarbesteraseB"/>
</dbReference>
<accession>A0A0N4Z5I6</accession>
<evidence type="ECO:0000313" key="8">
    <source>
        <dbReference type="WBParaSite" id="PTRK_0000237300.1"/>
    </source>
</evidence>
<evidence type="ECO:0000313" key="7">
    <source>
        <dbReference type="Proteomes" id="UP000038045"/>
    </source>
</evidence>
<dbReference type="WBParaSite" id="PTRK_0000237300.1">
    <property type="protein sequence ID" value="PTRK_0000237300.1"/>
    <property type="gene ID" value="PTRK_0000237300"/>
</dbReference>
<keyword evidence="7" id="KW-1185">Reference proteome</keyword>
<dbReference type="GO" id="GO:0003990">
    <property type="term" value="F:acetylcholinesterase activity"/>
    <property type="evidence" value="ECO:0007669"/>
    <property type="project" value="TreeGrafter"/>
</dbReference>
<dbReference type="GO" id="GO:0019695">
    <property type="term" value="P:choline metabolic process"/>
    <property type="evidence" value="ECO:0007669"/>
    <property type="project" value="TreeGrafter"/>
</dbReference>
<dbReference type="Proteomes" id="UP000038045">
    <property type="component" value="Unplaced"/>
</dbReference>
<dbReference type="STRING" id="131310.A0A0N4Z5I6"/>
<evidence type="ECO:0000256" key="4">
    <source>
        <dbReference type="ARBA" id="ARBA00023157"/>
    </source>
</evidence>
<dbReference type="AlphaFoldDB" id="A0A0N4Z5I6"/>
<protein>
    <submittedName>
        <fullName evidence="8">Acetylcholinesterase</fullName>
    </submittedName>
</protein>
<dbReference type="Pfam" id="PF00135">
    <property type="entry name" value="COesterase"/>
    <property type="match status" value="1"/>
</dbReference>
<dbReference type="PANTHER" id="PTHR43918:SF15">
    <property type="entry name" value="CARBOXYLIC ESTER HYDROLASE"/>
    <property type="match status" value="1"/>
</dbReference>
<evidence type="ECO:0000256" key="1">
    <source>
        <dbReference type="ARBA" id="ARBA00005964"/>
    </source>
</evidence>
<dbReference type="PRINTS" id="PR00878">
    <property type="entry name" value="CHOLNESTRASE"/>
</dbReference>